<dbReference type="PANTHER" id="PTHR43221:SF2">
    <property type="entry name" value="PROTEASE HTPX HOMOLOG"/>
    <property type="match status" value="1"/>
</dbReference>
<evidence type="ECO:0000256" key="3">
    <source>
        <dbReference type="ARBA" id="ARBA00022670"/>
    </source>
</evidence>
<feature type="compositionally biased region" description="Low complexity" evidence="11">
    <location>
        <begin position="856"/>
        <end position="868"/>
    </location>
</feature>
<dbReference type="InterPro" id="IPR001915">
    <property type="entry name" value="Peptidase_M48"/>
</dbReference>
<protein>
    <submittedName>
        <fullName evidence="14">Peptidase family M48</fullName>
    </submittedName>
</protein>
<feature type="transmembrane region" description="Helical" evidence="12">
    <location>
        <begin position="749"/>
        <end position="770"/>
    </location>
</feature>
<keyword evidence="5" id="KW-0479">Metal-binding</keyword>
<feature type="transmembrane region" description="Helical" evidence="12">
    <location>
        <begin position="357"/>
        <end position="378"/>
    </location>
</feature>
<evidence type="ECO:0000256" key="6">
    <source>
        <dbReference type="ARBA" id="ARBA00022801"/>
    </source>
</evidence>
<evidence type="ECO:0000256" key="9">
    <source>
        <dbReference type="ARBA" id="ARBA00023049"/>
    </source>
</evidence>
<dbReference type="InterPro" id="IPR050083">
    <property type="entry name" value="HtpX_protease"/>
</dbReference>
<feature type="region of interest" description="Disordered" evidence="11">
    <location>
        <begin position="823"/>
        <end position="887"/>
    </location>
</feature>
<feature type="transmembrane region" description="Helical" evidence="12">
    <location>
        <begin position="703"/>
        <end position="729"/>
    </location>
</feature>
<evidence type="ECO:0000256" key="8">
    <source>
        <dbReference type="ARBA" id="ARBA00022989"/>
    </source>
</evidence>
<keyword evidence="2" id="KW-1003">Cell membrane</keyword>
<feature type="transmembrane region" description="Helical" evidence="12">
    <location>
        <begin position="267"/>
        <end position="285"/>
    </location>
</feature>
<keyword evidence="6" id="KW-0378">Hydrolase</keyword>
<organism evidence="14 15">
    <name type="scientific">Micromonospora auratinigra</name>
    <dbReference type="NCBI Taxonomy" id="261654"/>
    <lineage>
        <taxon>Bacteria</taxon>
        <taxon>Bacillati</taxon>
        <taxon>Actinomycetota</taxon>
        <taxon>Actinomycetes</taxon>
        <taxon>Micromonosporales</taxon>
        <taxon>Micromonosporaceae</taxon>
        <taxon>Micromonospora</taxon>
    </lineage>
</organism>
<feature type="transmembrane region" description="Helical" evidence="12">
    <location>
        <begin position="104"/>
        <end position="124"/>
    </location>
</feature>
<accession>A0A1A8ZHS1</accession>
<dbReference type="EMBL" id="LT594323">
    <property type="protein sequence ID" value="SBT43378.1"/>
    <property type="molecule type" value="Genomic_DNA"/>
</dbReference>
<feature type="transmembrane region" description="Helical" evidence="12">
    <location>
        <begin position="634"/>
        <end position="657"/>
    </location>
</feature>
<feature type="transmembrane region" description="Helical" evidence="12">
    <location>
        <begin position="595"/>
        <end position="614"/>
    </location>
</feature>
<evidence type="ECO:0000256" key="4">
    <source>
        <dbReference type="ARBA" id="ARBA00022692"/>
    </source>
</evidence>
<evidence type="ECO:0000313" key="15">
    <source>
        <dbReference type="Proteomes" id="UP000199385"/>
    </source>
</evidence>
<dbReference type="AlphaFoldDB" id="A0A1A8ZHS1"/>
<proteinExistence type="predicted"/>
<feature type="transmembrane region" description="Helical" evidence="12">
    <location>
        <begin position="524"/>
        <end position="543"/>
    </location>
</feature>
<evidence type="ECO:0000256" key="11">
    <source>
        <dbReference type="SAM" id="MobiDB-lite"/>
    </source>
</evidence>
<evidence type="ECO:0000256" key="5">
    <source>
        <dbReference type="ARBA" id="ARBA00022723"/>
    </source>
</evidence>
<evidence type="ECO:0000256" key="2">
    <source>
        <dbReference type="ARBA" id="ARBA00022475"/>
    </source>
</evidence>
<dbReference type="Pfam" id="PF01435">
    <property type="entry name" value="Peptidase_M48"/>
    <property type="match status" value="1"/>
</dbReference>
<keyword evidence="8 12" id="KW-1133">Transmembrane helix</keyword>
<dbReference type="PATRIC" id="fig|261654.4.peg.2343"/>
<dbReference type="GO" id="GO:0046872">
    <property type="term" value="F:metal ion binding"/>
    <property type="evidence" value="ECO:0007669"/>
    <property type="project" value="UniProtKB-KW"/>
</dbReference>
<keyword evidence="10 12" id="KW-0472">Membrane</keyword>
<keyword evidence="15" id="KW-1185">Reference proteome</keyword>
<dbReference type="GO" id="GO:0004222">
    <property type="term" value="F:metalloendopeptidase activity"/>
    <property type="evidence" value="ECO:0007669"/>
    <property type="project" value="InterPro"/>
</dbReference>
<dbReference type="PANTHER" id="PTHR43221">
    <property type="entry name" value="PROTEASE HTPX"/>
    <property type="match status" value="1"/>
</dbReference>
<evidence type="ECO:0000256" key="12">
    <source>
        <dbReference type="SAM" id="Phobius"/>
    </source>
</evidence>
<evidence type="ECO:0000313" key="14">
    <source>
        <dbReference type="EMBL" id="SBT43378.1"/>
    </source>
</evidence>
<dbReference type="STRING" id="261654.GA0070611_2299"/>
<feature type="transmembrane region" description="Helical" evidence="12">
    <location>
        <begin position="222"/>
        <end position="247"/>
    </location>
</feature>
<evidence type="ECO:0000256" key="10">
    <source>
        <dbReference type="ARBA" id="ARBA00023136"/>
    </source>
</evidence>
<feature type="domain" description="Peptidase M48" evidence="13">
    <location>
        <begin position="144"/>
        <end position="345"/>
    </location>
</feature>
<feature type="transmembrane region" description="Helical" evidence="12">
    <location>
        <begin position="390"/>
        <end position="409"/>
    </location>
</feature>
<keyword evidence="3" id="KW-0645">Protease</keyword>
<keyword evidence="9" id="KW-0482">Metalloprotease</keyword>
<name>A0A1A8ZHS1_9ACTN</name>
<feature type="transmembrane region" description="Helical" evidence="12">
    <location>
        <begin position="421"/>
        <end position="442"/>
    </location>
</feature>
<keyword evidence="4 12" id="KW-0812">Transmembrane</keyword>
<keyword evidence="7" id="KW-0862">Zinc</keyword>
<reference evidence="15" key="1">
    <citation type="submission" date="2016-06" db="EMBL/GenBank/DDBJ databases">
        <authorList>
            <person name="Varghese N."/>
            <person name="Submissions Spin"/>
        </authorList>
    </citation>
    <scope>NUCLEOTIDE SEQUENCE [LARGE SCALE GENOMIC DNA]</scope>
    <source>
        <strain evidence="15">DSM 44815</strain>
    </source>
</reference>
<comment type="cofactor">
    <cofactor evidence="1">
        <name>Zn(2+)</name>
        <dbReference type="ChEBI" id="CHEBI:29105"/>
    </cofactor>
</comment>
<dbReference type="Proteomes" id="UP000199385">
    <property type="component" value="Chromosome I"/>
</dbReference>
<dbReference type="GO" id="GO:0006508">
    <property type="term" value="P:proteolysis"/>
    <property type="evidence" value="ECO:0007669"/>
    <property type="project" value="UniProtKB-KW"/>
</dbReference>
<feature type="transmembrane region" description="Helical" evidence="12">
    <location>
        <begin position="669"/>
        <end position="691"/>
    </location>
</feature>
<evidence type="ECO:0000256" key="1">
    <source>
        <dbReference type="ARBA" id="ARBA00001947"/>
    </source>
</evidence>
<feature type="compositionally biased region" description="Pro residues" evidence="11">
    <location>
        <begin position="825"/>
        <end position="837"/>
    </location>
</feature>
<feature type="transmembrane region" description="Helical" evidence="12">
    <location>
        <begin position="491"/>
        <end position="512"/>
    </location>
</feature>
<sequence length="1037" mass="107278">MPAAGSGPAGEKWPALEPPVSGTTLRFGSLVAAVLGTATYAFASLYTALPAHAAVVGPTYARCEEAYRHALPAPDADLDRYAAGLDRARQDLIRCVAPVERPTAAWVLVGLAVLLAVAVVLHLATPGWIRRRGRLVEITADGFPRLHAELVRLTAVAGLGRPPTFLLDPTAGSPGGLAFGRAGRYAVRINAGLVPLSVTDPGTFRAVVLHELAHLRNRDVDLAYAVVALWRAFVVVALVPMVVLLLHPTLLSDPGRAPWHGPGYLPGLVHLGGRAALFVAVAYLARNAVLRARETHADARAAEFGAGVDLRAAVARTATPTAARGRLRRLGVHPTVAARLAAIDDPVRRHRPGVGELFVAGLTTVIAFSGLTRVVGLVVTHDGWAAPRAAAWIVAPVVTGILGAVAWRARLGAGAPADRTRVVVVAALAFALGWLVGDLVTLNTPLWDVWDLLDGGATVGRAGWGVFGGPWSGGELAGGTVTSGYGIGSGLLAAAVLAGGLVAQAGVSAAGARTWSARGATGRWSWALGAAVTALPFAVWLGIWHPVHGVPYLVGHLYRLDAADVARAGVDIWIGPGFALLTLSYPPLEIFRGQLLAAPVVALAWLYPLAAGLWRRPVAGEPGLREGVRTALRVALVGAAVFALAVLATRAALRLAAPERVAAATFNGYFYYLQIAAVAVVQAVVGGVLAARGRPLGLVLGQFAAALVALLGTVAVLAGQTLGGCVPAFRLHAAGCHLPDDLPWALTLLRTLAVKGALAALLAGTAVVVVRAALRRLPARLAVDRPAARWAWSAALLVLLLGTGGLVLRGAYDGGGATAIAATPSPSPVNPAPPSPSSPAAARPAGRPLTRAEVTAAAGAAGRGLPAGWKRKAPSSPSKGRFDPPACRPLATAAHLTPLARARRATAERSFTNGGRVASSTLSVDVVSYASVVPESVLMEAERNRAACARFRYTGDDGFRLDYRVHAADPPRLGDQAWRVEYDLATVGGVRLRARQAVVVVRVDHTLVTVSLLAIEEPLDDGLLRDALARTVAALPG</sequence>
<evidence type="ECO:0000256" key="7">
    <source>
        <dbReference type="ARBA" id="ARBA00022833"/>
    </source>
</evidence>
<evidence type="ECO:0000259" key="13">
    <source>
        <dbReference type="Pfam" id="PF01435"/>
    </source>
</evidence>
<feature type="transmembrane region" description="Helical" evidence="12">
    <location>
        <begin position="790"/>
        <end position="812"/>
    </location>
</feature>
<gene>
    <name evidence="14" type="ORF">GA0070611_2299</name>
</gene>